<protein>
    <submittedName>
        <fullName evidence="1">Uncharacterized protein</fullName>
    </submittedName>
</protein>
<dbReference type="VEuPathDB" id="FungiDB:A1O7_01921"/>
<feature type="non-terminal residue" evidence="1">
    <location>
        <position position="160"/>
    </location>
</feature>
<comment type="caution">
    <text evidence="1">The sequence shown here is derived from an EMBL/GenBank/DDBJ whole genome shotgun (WGS) entry which is preliminary data.</text>
</comment>
<dbReference type="HOGENOM" id="CLU_1656285_0_0_1"/>
<reference evidence="1 2" key="1">
    <citation type="submission" date="2013-03" db="EMBL/GenBank/DDBJ databases">
        <title>The Genome Sequence of Cladophialophora yegresii CBS 114405.</title>
        <authorList>
            <consortium name="The Broad Institute Genomics Platform"/>
            <person name="Cuomo C."/>
            <person name="de Hoog S."/>
            <person name="Gorbushina A."/>
            <person name="Walker B."/>
            <person name="Young S.K."/>
            <person name="Zeng Q."/>
            <person name="Gargeya S."/>
            <person name="Fitzgerald M."/>
            <person name="Haas B."/>
            <person name="Abouelleil A."/>
            <person name="Allen A.W."/>
            <person name="Alvarado L."/>
            <person name="Arachchi H.M."/>
            <person name="Berlin A.M."/>
            <person name="Chapman S.B."/>
            <person name="Gainer-Dewar J."/>
            <person name="Goldberg J."/>
            <person name="Griggs A."/>
            <person name="Gujja S."/>
            <person name="Hansen M."/>
            <person name="Howarth C."/>
            <person name="Imamovic A."/>
            <person name="Ireland A."/>
            <person name="Larimer J."/>
            <person name="McCowan C."/>
            <person name="Murphy C."/>
            <person name="Pearson M."/>
            <person name="Poon T.W."/>
            <person name="Priest M."/>
            <person name="Roberts A."/>
            <person name="Saif S."/>
            <person name="Shea T."/>
            <person name="Sisk P."/>
            <person name="Sykes S."/>
            <person name="Wortman J."/>
            <person name="Nusbaum C."/>
            <person name="Birren B."/>
        </authorList>
    </citation>
    <scope>NUCLEOTIDE SEQUENCE [LARGE SCALE GENOMIC DNA]</scope>
    <source>
        <strain evidence="1 2">CBS 114405</strain>
    </source>
</reference>
<sequence length="160" mass="17383">RVHGCGGGMLGYNKLITAYRYNLGILEGESGLPRRKNALDASLNVAWADTDTKIRIRSPEQNSGQNSTDGQSVADGVSGRYGKLLKCLVPDTLRTAEALVSELELMLRVFIDSDNPEAEPEADCAVRQSIPFNGSFQSSIVARSIQEVPEEHARPCFSSL</sequence>
<feature type="non-terminal residue" evidence="1">
    <location>
        <position position="1"/>
    </location>
</feature>
<dbReference type="AlphaFoldDB" id="W9WKQ8"/>
<dbReference type="EMBL" id="AMGW01000001">
    <property type="protein sequence ID" value="EXJ65580.1"/>
    <property type="molecule type" value="Genomic_DNA"/>
</dbReference>
<evidence type="ECO:0000313" key="1">
    <source>
        <dbReference type="EMBL" id="EXJ65580.1"/>
    </source>
</evidence>
<name>W9WKQ8_9EURO</name>
<accession>W9WKQ8</accession>
<organism evidence="1 2">
    <name type="scientific">Cladophialophora yegresii CBS 114405</name>
    <dbReference type="NCBI Taxonomy" id="1182544"/>
    <lineage>
        <taxon>Eukaryota</taxon>
        <taxon>Fungi</taxon>
        <taxon>Dikarya</taxon>
        <taxon>Ascomycota</taxon>
        <taxon>Pezizomycotina</taxon>
        <taxon>Eurotiomycetes</taxon>
        <taxon>Chaetothyriomycetidae</taxon>
        <taxon>Chaetothyriales</taxon>
        <taxon>Herpotrichiellaceae</taxon>
        <taxon>Cladophialophora</taxon>
    </lineage>
</organism>
<keyword evidence="2" id="KW-1185">Reference proteome</keyword>
<dbReference type="STRING" id="1182544.W9WKQ8"/>
<dbReference type="Proteomes" id="UP000019473">
    <property type="component" value="Unassembled WGS sequence"/>
</dbReference>
<proteinExistence type="predicted"/>
<dbReference type="OrthoDB" id="10261782at2759"/>
<gene>
    <name evidence="1" type="ORF">A1O7_01921</name>
</gene>
<evidence type="ECO:0000313" key="2">
    <source>
        <dbReference type="Proteomes" id="UP000019473"/>
    </source>
</evidence>
<dbReference type="RefSeq" id="XP_007754147.1">
    <property type="nucleotide sequence ID" value="XM_007755957.1"/>
</dbReference>
<dbReference type="GeneID" id="19176532"/>